<dbReference type="InParanoid" id="W7XDU6"/>
<gene>
    <name evidence="2" type="ORF">TTHERM_000113279</name>
</gene>
<keyword evidence="3" id="KW-1185">Reference proteome</keyword>
<dbReference type="KEGG" id="tet:TTHERM_000113279"/>
<dbReference type="Proteomes" id="UP000009168">
    <property type="component" value="Unassembled WGS sequence"/>
</dbReference>
<feature type="transmembrane region" description="Helical" evidence="1">
    <location>
        <begin position="181"/>
        <end position="199"/>
    </location>
</feature>
<sequence length="361" mass="43562">MIFRLSEINRLINQSRLITCIVIIYFYFSKELFVRKEILSDRMFVYNHIIQSIVWVRIFLVLVIKIFVESEYVDNNIQIINEEKRKEKFQFNIKCLFCQLFLLVRSLVTIFGIQIFQISSFLFIYFIYIFRLKQLFFLAFTFQINNFMFVLIRRFKCFSECGQHFSVVGIFVSVEDTLNDFFFIPVLNVFFFIFRRFFFNYVKRGLDGRNTGSCMSGGTFEIFSSITLQRRINFNLFLNLFERTISFLKYFQTNVKIRSYDFISNIIILTISIKTHFNCIFKALLCFVVVSCNILINTSHFNIQFHHLLVIGVFLSVCLKQINQSIHFHKSLIKFFFFFKQLYFIFHNFNSFYLFFSPFVL</sequence>
<proteinExistence type="predicted"/>
<accession>W7XDU6</accession>
<reference evidence="3" key="1">
    <citation type="journal article" date="2006" name="PLoS Biol.">
        <title>Macronuclear genome sequence of the ciliate Tetrahymena thermophila, a model eukaryote.</title>
        <authorList>
            <person name="Eisen J.A."/>
            <person name="Coyne R.S."/>
            <person name="Wu M."/>
            <person name="Wu D."/>
            <person name="Thiagarajan M."/>
            <person name="Wortman J.R."/>
            <person name="Badger J.H."/>
            <person name="Ren Q."/>
            <person name="Amedeo P."/>
            <person name="Jones K.M."/>
            <person name="Tallon L.J."/>
            <person name="Delcher A.L."/>
            <person name="Salzberg S.L."/>
            <person name="Silva J.C."/>
            <person name="Haas B.J."/>
            <person name="Majoros W.H."/>
            <person name="Farzad M."/>
            <person name="Carlton J.M."/>
            <person name="Smith R.K. Jr."/>
            <person name="Garg J."/>
            <person name="Pearlman R.E."/>
            <person name="Karrer K.M."/>
            <person name="Sun L."/>
            <person name="Manning G."/>
            <person name="Elde N.C."/>
            <person name="Turkewitz A.P."/>
            <person name="Asai D.J."/>
            <person name="Wilkes D.E."/>
            <person name="Wang Y."/>
            <person name="Cai H."/>
            <person name="Collins K."/>
            <person name="Stewart B.A."/>
            <person name="Lee S.R."/>
            <person name="Wilamowska K."/>
            <person name="Weinberg Z."/>
            <person name="Ruzzo W.L."/>
            <person name="Wloga D."/>
            <person name="Gaertig J."/>
            <person name="Frankel J."/>
            <person name="Tsao C.-C."/>
            <person name="Gorovsky M.A."/>
            <person name="Keeling P.J."/>
            <person name="Waller R.F."/>
            <person name="Patron N.J."/>
            <person name="Cherry J.M."/>
            <person name="Stover N.A."/>
            <person name="Krieger C.J."/>
            <person name="del Toro C."/>
            <person name="Ryder H.F."/>
            <person name="Williamson S.C."/>
            <person name="Barbeau R.A."/>
            <person name="Hamilton E.P."/>
            <person name="Orias E."/>
        </authorList>
    </citation>
    <scope>NUCLEOTIDE SEQUENCE [LARGE SCALE GENOMIC DNA]</scope>
    <source>
        <strain evidence="3">SB210</strain>
    </source>
</reference>
<dbReference type="GeneID" id="24437348"/>
<evidence type="ECO:0000313" key="3">
    <source>
        <dbReference type="Proteomes" id="UP000009168"/>
    </source>
</evidence>
<feature type="transmembrane region" description="Helical" evidence="1">
    <location>
        <begin position="110"/>
        <end position="128"/>
    </location>
</feature>
<feature type="transmembrane region" description="Helical" evidence="1">
    <location>
        <begin position="135"/>
        <end position="152"/>
    </location>
</feature>
<dbReference type="EMBL" id="GG662798">
    <property type="protein sequence ID" value="EWS75782.1"/>
    <property type="molecule type" value="Genomic_DNA"/>
</dbReference>
<feature type="transmembrane region" description="Helical" evidence="1">
    <location>
        <begin position="335"/>
        <end position="356"/>
    </location>
</feature>
<protein>
    <submittedName>
        <fullName evidence="2">Transmembrane protein, putative</fullName>
    </submittedName>
</protein>
<dbReference type="RefSeq" id="XP_012651704.1">
    <property type="nucleotide sequence ID" value="XM_012796250.1"/>
</dbReference>
<feature type="transmembrane region" description="Helical" evidence="1">
    <location>
        <begin position="279"/>
        <end position="297"/>
    </location>
</feature>
<keyword evidence="1" id="KW-0472">Membrane</keyword>
<keyword evidence="1 2" id="KW-0812">Transmembrane</keyword>
<feature type="transmembrane region" description="Helical" evidence="1">
    <location>
        <begin position="48"/>
        <end position="68"/>
    </location>
</feature>
<name>W7XDU6_TETTS</name>
<evidence type="ECO:0000256" key="1">
    <source>
        <dbReference type="SAM" id="Phobius"/>
    </source>
</evidence>
<evidence type="ECO:0000313" key="2">
    <source>
        <dbReference type="EMBL" id="EWS75782.1"/>
    </source>
</evidence>
<dbReference type="AlphaFoldDB" id="W7XDU6"/>
<feature type="transmembrane region" description="Helical" evidence="1">
    <location>
        <begin position="303"/>
        <end position="323"/>
    </location>
</feature>
<organism evidence="2 3">
    <name type="scientific">Tetrahymena thermophila (strain SB210)</name>
    <dbReference type="NCBI Taxonomy" id="312017"/>
    <lineage>
        <taxon>Eukaryota</taxon>
        <taxon>Sar</taxon>
        <taxon>Alveolata</taxon>
        <taxon>Ciliophora</taxon>
        <taxon>Intramacronucleata</taxon>
        <taxon>Oligohymenophorea</taxon>
        <taxon>Hymenostomatida</taxon>
        <taxon>Tetrahymenina</taxon>
        <taxon>Tetrahymenidae</taxon>
        <taxon>Tetrahymena</taxon>
    </lineage>
</organism>
<keyword evidence="1" id="KW-1133">Transmembrane helix</keyword>